<proteinExistence type="inferred from homology"/>
<dbReference type="Proteomes" id="UP000680865">
    <property type="component" value="Unassembled WGS sequence"/>
</dbReference>
<dbReference type="GO" id="GO:0003677">
    <property type="term" value="F:DNA binding"/>
    <property type="evidence" value="ECO:0007669"/>
    <property type="project" value="UniProtKB-KW"/>
</dbReference>
<evidence type="ECO:0000313" key="7">
    <source>
        <dbReference type="Proteomes" id="UP000680865"/>
    </source>
</evidence>
<gene>
    <name evidence="6" type="ORF">Aco04nite_20480</name>
</gene>
<protein>
    <recommendedName>
        <fullName evidence="5">LysR substrate-binding domain-containing protein</fullName>
    </recommendedName>
</protein>
<sequence length="169" mass="17818">MGADVTAQVIDRLLTGEVDLGVVRDADPHDDLVATAFATESFVAILPADHPHAGDQAIDAGILRDDPFVFFPRAAGERAYQSNLRPCLEAGYIPRIVQDASSWTTVTHLVAAGLGVTIAPASVSAVAPSSVRVLPMTGTGATTEVQILRRRDDSRITSTSFGAAQVTHR</sequence>
<reference evidence="6" key="1">
    <citation type="submission" date="2021-03" db="EMBL/GenBank/DDBJ databases">
        <title>Whole genome shotgun sequence of Actinoplanes consettensis NBRC 14913.</title>
        <authorList>
            <person name="Komaki H."/>
            <person name="Tamura T."/>
        </authorList>
    </citation>
    <scope>NUCLEOTIDE SEQUENCE</scope>
    <source>
        <strain evidence="6">NBRC 14913</strain>
    </source>
</reference>
<dbReference type="CDD" id="cd08414">
    <property type="entry name" value="PBP2_LTTR_aromatics_like"/>
    <property type="match status" value="1"/>
</dbReference>
<evidence type="ECO:0000256" key="2">
    <source>
        <dbReference type="ARBA" id="ARBA00023015"/>
    </source>
</evidence>
<keyword evidence="7" id="KW-1185">Reference proteome</keyword>
<dbReference type="PANTHER" id="PTHR30346:SF28">
    <property type="entry name" value="HTH-TYPE TRANSCRIPTIONAL REGULATOR CYNR"/>
    <property type="match status" value="1"/>
</dbReference>
<dbReference type="Gene3D" id="3.40.190.10">
    <property type="entry name" value="Periplasmic binding protein-like II"/>
    <property type="match status" value="2"/>
</dbReference>
<keyword evidence="4" id="KW-0804">Transcription</keyword>
<evidence type="ECO:0000256" key="3">
    <source>
        <dbReference type="ARBA" id="ARBA00023125"/>
    </source>
</evidence>
<comment type="caution">
    <text evidence="6">The sequence shown here is derived from an EMBL/GenBank/DDBJ whole genome shotgun (WGS) entry which is preliminary data.</text>
</comment>
<organism evidence="6 7">
    <name type="scientific">Winogradskya consettensis</name>
    <dbReference type="NCBI Taxonomy" id="113560"/>
    <lineage>
        <taxon>Bacteria</taxon>
        <taxon>Bacillati</taxon>
        <taxon>Actinomycetota</taxon>
        <taxon>Actinomycetes</taxon>
        <taxon>Micromonosporales</taxon>
        <taxon>Micromonosporaceae</taxon>
        <taxon>Winogradskya</taxon>
    </lineage>
</organism>
<dbReference type="RefSeq" id="WP_212996944.1">
    <property type="nucleotide sequence ID" value="NZ_BAAATW010000003.1"/>
</dbReference>
<dbReference type="EMBL" id="BOQP01000008">
    <property type="protein sequence ID" value="GIM70474.1"/>
    <property type="molecule type" value="Genomic_DNA"/>
</dbReference>
<dbReference type="Pfam" id="PF03466">
    <property type="entry name" value="LysR_substrate"/>
    <property type="match status" value="1"/>
</dbReference>
<evidence type="ECO:0000256" key="1">
    <source>
        <dbReference type="ARBA" id="ARBA00009437"/>
    </source>
</evidence>
<dbReference type="SUPFAM" id="SSF53850">
    <property type="entry name" value="Periplasmic binding protein-like II"/>
    <property type="match status" value="1"/>
</dbReference>
<dbReference type="AlphaFoldDB" id="A0A919SEZ1"/>
<evidence type="ECO:0000256" key="4">
    <source>
        <dbReference type="ARBA" id="ARBA00023163"/>
    </source>
</evidence>
<dbReference type="GO" id="GO:0032993">
    <property type="term" value="C:protein-DNA complex"/>
    <property type="evidence" value="ECO:0007669"/>
    <property type="project" value="TreeGrafter"/>
</dbReference>
<comment type="similarity">
    <text evidence="1">Belongs to the LysR transcriptional regulatory family.</text>
</comment>
<accession>A0A919SEZ1</accession>
<dbReference type="GO" id="GO:0003700">
    <property type="term" value="F:DNA-binding transcription factor activity"/>
    <property type="evidence" value="ECO:0007669"/>
    <property type="project" value="TreeGrafter"/>
</dbReference>
<evidence type="ECO:0000259" key="5">
    <source>
        <dbReference type="Pfam" id="PF03466"/>
    </source>
</evidence>
<keyword evidence="3" id="KW-0238">DNA-binding</keyword>
<name>A0A919SEZ1_9ACTN</name>
<keyword evidence="2" id="KW-0805">Transcription regulation</keyword>
<evidence type="ECO:0000313" key="6">
    <source>
        <dbReference type="EMBL" id="GIM70474.1"/>
    </source>
</evidence>
<dbReference type="InterPro" id="IPR005119">
    <property type="entry name" value="LysR_subst-bd"/>
</dbReference>
<feature type="domain" description="LysR substrate-binding" evidence="5">
    <location>
        <begin position="5"/>
        <end position="154"/>
    </location>
</feature>
<dbReference type="PANTHER" id="PTHR30346">
    <property type="entry name" value="TRANSCRIPTIONAL DUAL REGULATOR HCAR-RELATED"/>
    <property type="match status" value="1"/>
</dbReference>